<sequence length="230" mass="26108">MSKYDISRVKRSKEKAKITYDKLSKWYDLFSGKTENKYRDAGLKKLAAMKGDTVLEIGFGTGRCILALAESVGSFGMVYGIDISKGMCQITRNRVQRAGLSDRVVLECADALNLPFADGFFDAIFMSFTLELFDTPEIPLLLDECTRVLNKVGRICIVALSKEGNHKNVKSFYEWLHRCFPNSFDCRPIYVKRSIENAGFRVLSQDIMYMWGLSVEIVLAEKQSIYTTEP</sequence>
<dbReference type="AlphaFoldDB" id="A0A069RKJ5"/>
<dbReference type="eggNOG" id="COG2226">
    <property type="taxonomic scope" value="Bacteria"/>
</dbReference>
<dbReference type="Pfam" id="PF13649">
    <property type="entry name" value="Methyltransf_25"/>
    <property type="match status" value="1"/>
</dbReference>
<dbReference type="RefSeq" id="WP_038261144.1">
    <property type="nucleotide sequence ID" value="NZ_FSRH01000001.1"/>
</dbReference>
<organism evidence="2 3">
    <name type="scientific">Peptoclostridium litorale DSM 5388</name>
    <dbReference type="NCBI Taxonomy" id="1121324"/>
    <lineage>
        <taxon>Bacteria</taxon>
        <taxon>Bacillati</taxon>
        <taxon>Bacillota</taxon>
        <taxon>Clostridia</taxon>
        <taxon>Peptostreptococcales</taxon>
        <taxon>Peptoclostridiaceae</taxon>
        <taxon>Peptoclostridium</taxon>
    </lineage>
</organism>
<comment type="caution">
    <text evidence="2">The sequence shown here is derived from an EMBL/GenBank/DDBJ whole genome shotgun (WGS) entry which is preliminary data.</text>
</comment>
<dbReference type="PANTHER" id="PTHR43591:SF24">
    <property type="entry name" value="2-METHOXY-6-POLYPRENYL-1,4-BENZOQUINOL METHYLASE, MITOCHONDRIAL"/>
    <property type="match status" value="1"/>
</dbReference>
<dbReference type="OrthoDB" id="9808140at2"/>
<protein>
    <submittedName>
        <fullName evidence="2">2-heptaprenyl-1,4-naphthoquinone methyltransferase MenG</fullName>
    </submittedName>
</protein>
<keyword evidence="3" id="KW-1185">Reference proteome</keyword>
<dbReference type="GO" id="GO:0008168">
    <property type="term" value="F:methyltransferase activity"/>
    <property type="evidence" value="ECO:0007669"/>
    <property type="project" value="UniProtKB-KW"/>
</dbReference>
<gene>
    <name evidence="2" type="primary">menG</name>
    <name evidence="2" type="ORF">CLIT_2c02360</name>
</gene>
<reference evidence="2 3" key="1">
    <citation type="submission" date="2014-03" db="EMBL/GenBank/DDBJ databases">
        <title>Genome sequence of Clostridium litorale W6, DSM 5388.</title>
        <authorList>
            <person name="Poehlein A."/>
            <person name="Jagirdar A."/>
            <person name="Khonsari B."/>
            <person name="Chibani C.M."/>
            <person name="Gutierrez Gutierrez D.A."/>
            <person name="Davydova E."/>
            <person name="Alghaithi H.S."/>
            <person name="Nair K.P."/>
            <person name="Dhamotharan K."/>
            <person name="Chandran L."/>
            <person name="G W."/>
            <person name="Daniel R."/>
        </authorList>
    </citation>
    <scope>NUCLEOTIDE SEQUENCE [LARGE SCALE GENOMIC DNA]</scope>
    <source>
        <strain evidence="2 3">W6</strain>
    </source>
</reference>
<dbReference type="SUPFAM" id="SSF53335">
    <property type="entry name" value="S-adenosyl-L-methionine-dependent methyltransferases"/>
    <property type="match status" value="1"/>
</dbReference>
<proteinExistence type="predicted"/>
<dbReference type="EMBL" id="JJMM01000002">
    <property type="protein sequence ID" value="KDR96630.1"/>
    <property type="molecule type" value="Genomic_DNA"/>
</dbReference>
<dbReference type="CDD" id="cd02440">
    <property type="entry name" value="AdoMet_MTases"/>
    <property type="match status" value="1"/>
</dbReference>
<dbReference type="InterPro" id="IPR029063">
    <property type="entry name" value="SAM-dependent_MTases_sf"/>
</dbReference>
<evidence type="ECO:0000259" key="1">
    <source>
        <dbReference type="Pfam" id="PF13649"/>
    </source>
</evidence>
<dbReference type="Proteomes" id="UP000027946">
    <property type="component" value="Unassembled WGS sequence"/>
</dbReference>
<dbReference type="GO" id="GO:0032259">
    <property type="term" value="P:methylation"/>
    <property type="evidence" value="ECO:0007669"/>
    <property type="project" value="UniProtKB-KW"/>
</dbReference>
<dbReference type="PANTHER" id="PTHR43591">
    <property type="entry name" value="METHYLTRANSFERASE"/>
    <property type="match status" value="1"/>
</dbReference>
<keyword evidence="2" id="KW-0808">Transferase</keyword>
<dbReference type="Gene3D" id="3.40.50.150">
    <property type="entry name" value="Vaccinia Virus protein VP39"/>
    <property type="match status" value="1"/>
</dbReference>
<evidence type="ECO:0000313" key="3">
    <source>
        <dbReference type="Proteomes" id="UP000027946"/>
    </source>
</evidence>
<dbReference type="InterPro" id="IPR041698">
    <property type="entry name" value="Methyltransf_25"/>
</dbReference>
<evidence type="ECO:0000313" key="2">
    <source>
        <dbReference type="EMBL" id="KDR96630.1"/>
    </source>
</evidence>
<dbReference type="STRING" id="1121324.CLIT_2c02360"/>
<name>A0A069RKJ5_PEPLI</name>
<accession>A0A069RKJ5</accession>
<feature type="domain" description="Methyltransferase" evidence="1">
    <location>
        <begin position="54"/>
        <end position="153"/>
    </location>
</feature>
<keyword evidence="2" id="KW-0489">Methyltransferase</keyword>